<feature type="transmembrane region" description="Helical" evidence="1">
    <location>
        <begin position="69"/>
        <end position="91"/>
    </location>
</feature>
<protein>
    <recommendedName>
        <fullName evidence="4">Fimbrial protein</fullName>
    </recommendedName>
</protein>
<keyword evidence="1" id="KW-1133">Transmembrane helix</keyword>
<gene>
    <name evidence="2" type="ORF">B5F11_09620</name>
</gene>
<sequence length="101" mass="10831">MPVFAEDGDGTGGVGAGSDIWTWLDYALGDLYQKFLSVSTIAACVAASVCLILMNFSTDDRAVASSRAWLKRILISWVILNVLGFIMTYLVNLTQGGSYTG</sequence>
<evidence type="ECO:0008006" key="4">
    <source>
        <dbReference type="Google" id="ProtNLM"/>
    </source>
</evidence>
<comment type="caution">
    <text evidence="2">The sequence shown here is derived from an EMBL/GenBank/DDBJ whole genome shotgun (WGS) entry which is preliminary data.</text>
</comment>
<proteinExistence type="predicted"/>
<evidence type="ECO:0000313" key="3">
    <source>
        <dbReference type="Proteomes" id="UP000196386"/>
    </source>
</evidence>
<feature type="transmembrane region" description="Helical" evidence="1">
    <location>
        <begin position="35"/>
        <end position="57"/>
    </location>
</feature>
<dbReference type="EMBL" id="NFKP01000010">
    <property type="protein sequence ID" value="OUP69370.1"/>
    <property type="molecule type" value="Genomic_DNA"/>
</dbReference>
<evidence type="ECO:0000313" key="2">
    <source>
        <dbReference type="EMBL" id="OUP69370.1"/>
    </source>
</evidence>
<keyword evidence="1" id="KW-0812">Transmembrane</keyword>
<dbReference type="AlphaFoldDB" id="A0A1Y4MMC0"/>
<keyword evidence="1" id="KW-0472">Membrane</keyword>
<evidence type="ECO:0000256" key="1">
    <source>
        <dbReference type="SAM" id="Phobius"/>
    </source>
</evidence>
<organism evidence="2 3">
    <name type="scientific">Anaerotruncus colihominis</name>
    <dbReference type="NCBI Taxonomy" id="169435"/>
    <lineage>
        <taxon>Bacteria</taxon>
        <taxon>Bacillati</taxon>
        <taxon>Bacillota</taxon>
        <taxon>Clostridia</taxon>
        <taxon>Eubacteriales</taxon>
        <taxon>Oscillospiraceae</taxon>
        <taxon>Anaerotruncus</taxon>
    </lineage>
</organism>
<reference evidence="3" key="1">
    <citation type="submission" date="2017-04" db="EMBL/GenBank/DDBJ databases">
        <title>Function of individual gut microbiota members based on whole genome sequencing of pure cultures obtained from chicken caecum.</title>
        <authorList>
            <person name="Medvecky M."/>
            <person name="Cejkova D."/>
            <person name="Polansky O."/>
            <person name="Karasova D."/>
            <person name="Kubasova T."/>
            <person name="Cizek A."/>
            <person name="Rychlik I."/>
        </authorList>
    </citation>
    <scope>NUCLEOTIDE SEQUENCE [LARGE SCALE GENOMIC DNA]</scope>
    <source>
        <strain evidence="3">An175</strain>
    </source>
</reference>
<dbReference type="Proteomes" id="UP000196386">
    <property type="component" value="Unassembled WGS sequence"/>
</dbReference>
<accession>A0A1Y4MMC0</accession>
<name>A0A1Y4MMC0_9FIRM</name>